<dbReference type="InterPro" id="IPR036388">
    <property type="entry name" value="WH-like_DNA-bd_sf"/>
</dbReference>
<evidence type="ECO:0000313" key="3">
    <source>
        <dbReference type="Proteomes" id="UP000261758"/>
    </source>
</evidence>
<proteinExistence type="predicted"/>
<dbReference type="AlphaFoldDB" id="A0AAD0WFV3"/>
<name>A0AAD0WFV3_RALSL</name>
<dbReference type="SUPFAM" id="SSF46894">
    <property type="entry name" value="C-terminal effector domain of the bipartite response regulators"/>
    <property type="match status" value="1"/>
</dbReference>
<dbReference type="GO" id="GO:0003677">
    <property type="term" value="F:DNA binding"/>
    <property type="evidence" value="ECO:0007669"/>
    <property type="project" value="InterPro"/>
</dbReference>
<dbReference type="Proteomes" id="UP000261758">
    <property type="component" value="Chromosome"/>
</dbReference>
<dbReference type="InterPro" id="IPR016032">
    <property type="entry name" value="Sig_transdc_resp-reg_C-effctor"/>
</dbReference>
<dbReference type="Gene3D" id="1.10.10.10">
    <property type="entry name" value="Winged helix-like DNA-binding domain superfamily/Winged helix DNA-binding domain"/>
    <property type="match status" value="1"/>
</dbReference>
<organism evidence="2 3">
    <name type="scientific">Ralstonia solanacearum</name>
    <name type="common">Pseudomonas solanacearum</name>
    <dbReference type="NCBI Taxonomy" id="305"/>
    <lineage>
        <taxon>Bacteria</taxon>
        <taxon>Pseudomonadati</taxon>
        <taxon>Pseudomonadota</taxon>
        <taxon>Betaproteobacteria</taxon>
        <taxon>Burkholderiales</taxon>
        <taxon>Burkholderiaceae</taxon>
        <taxon>Ralstonia</taxon>
        <taxon>Ralstonia solanacearum species complex</taxon>
    </lineage>
</organism>
<protein>
    <recommendedName>
        <fullName evidence="1">HTH luxR-type domain-containing protein</fullName>
    </recommendedName>
</protein>
<gene>
    <name evidence="2" type="ORF">CJO77_01175</name>
</gene>
<dbReference type="EMBL" id="CP022759">
    <property type="protein sequence ID" value="AXV80267.1"/>
    <property type="molecule type" value="Genomic_DNA"/>
</dbReference>
<reference evidence="2 3" key="1">
    <citation type="submission" date="2017-08" db="EMBL/GenBank/DDBJ databases">
        <title>Genome sequences of Ralstonia solanacearum Species Complex (RSSC) isolated from Potato bacterial wilts in Korea.</title>
        <authorList>
            <person name="Cho H."/>
            <person name="Song E.-S."/>
            <person name="Lee Y.K."/>
            <person name="Lee S."/>
            <person name="Lee S.-W."/>
            <person name="Jo A."/>
            <person name="Kim J.-G."/>
            <person name="Hwang I."/>
        </authorList>
    </citation>
    <scope>NUCLEOTIDE SEQUENCE [LARGE SCALE GENOMIC DNA]</scope>
    <source>
        <strain evidence="2 3">T98</strain>
    </source>
</reference>
<evidence type="ECO:0000313" key="2">
    <source>
        <dbReference type="EMBL" id="AXV80267.1"/>
    </source>
</evidence>
<dbReference type="InterPro" id="IPR000792">
    <property type="entry name" value="Tscrpt_reg_LuxR_C"/>
</dbReference>
<accession>A0AAD0WFV3</accession>
<dbReference type="GO" id="GO:0006355">
    <property type="term" value="P:regulation of DNA-templated transcription"/>
    <property type="evidence" value="ECO:0007669"/>
    <property type="project" value="InterPro"/>
</dbReference>
<evidence type="ECO:0000259" key="1">
    <source>
        <dbReference type="SMART" id="SM00421"/>
    </source>
</evidence>
<dbReference type="SMART" id="SM00421">
    <property type="entry name" value="HTH_LUXR"/>
    <property type="match status" value="1"/>
</dbReference>
<feature type="domain" description="HTH luxR-type" evidence="1">
    <location>
        <begin position="28"/>
        <end position="74"/>
    </location>
</feature>
<sequence length="101" mass="11005">MPRTSAAAPGVATCSTARYPRGHSGVAVRCCLDGLSVTDIAGKFARSIKAIRSQKRSAFRKLGIRTDTELFRTRHEPEWHASVVLPVAFGKAPRDSGRRPE</sequence>